<dbReference type="EMBL" id="CAKOGP040002069">
    <property type="protein sequence ID" value="CAJ1960660.1"/>
    <property type="molecule type" value="Genomic_DNA"/>
</dbReference>
<keyword evidence="1" id="KW-0732">Signal</keyword>
<sequence>MKLSVIFLTVLVPSHARLYASQQHRRQVLVALASTTFPLYSQQCDRDEGPRVENDADTFGSGVKYHNDSPAFPVLLSGGKCADPLKAACSIRNDPKLAYMEGPIDCGDNGFFCTVTEQDDWEPRELLDNLNFGYCNRTEAFDGTEFQDDGHCHGSDDDSAYYWVLRDHWFRQYNGRLRCCCNWDSEEVDDDDPLSNGLFTNRCDYRRWVPERQEGDCRNANKAVKNFEDGCDPDVEAQQTGNPVPENDAVCWEILNFGQPKPFFAEGDVCKDDGDFIFKKIPGRDCDWVGKRPSVRCEREYEGKDLMEYCPRTCGLCPGDDEGKQEDDDGALDGCIDDLEFRFRNKEDRDCEWVGRRPNVRCQRIWDGQSLEIFCPESCGVCE</sequence>
<evidence type="ECO:0000256" key="1">
    <source>
        <dbReference type="SAM" id="SignalP"/>
    </source>
</evidence>
<evidence type="ECO:0000313" key="3">
    <source>
        <dbReference type="Proteomes" id="UP001295423"/>
    </source>
</evidence>
<dbReference type="AlphaFoldDB" id="A0AAD2G475"/>
<organism evidence="2 3">
    <name type="scientific">Cylindrotheca closterium</name>
    <dbReference type="NCBI Taxonomy" id="2856"/>
    <lineage>
        <taxon>Eukaryota</taxon>
        <taxon>Sar</taxon>
        <taxon>Stramenopiles</taxon>
        <taxon>Ochrophyta</taxon>
        <taxon>Bacillariophyta</taxon>
        <taxon>Bacillariophyceae</taxon>
        <taxon>Bacillariophycidae</taxon>
        <taxon>Bacillariales</taxon>
        <taxon>Bacillariaceae</taxon>
        <taxon>Cylindrotheca</taxon>
    </lineage>
</organism>
<keyword evidence="3" id="KW-1185">Reference proteome</keyword>
<evidence type="ECO:0008006" key="4">
    <source>
        <dbReference type="Google" id="ProtNLM"/>
    </source>
</evidence>
<accession>A0AAD2G475</accession>
<reference evidence="2" key="1">
    <citation type="submission" date="2023-08" db="EMBL/GenBank/DDBJ databases">
        <authorList>
            <person name="Audoor S."/>
            <person name="Bilcke G."/>
        </authorList>
    </citation>
    <scope>NUCLEOTIDE SEQUENCE</scope>
</reference>
<protein>
    <recommendedName>
        <fullName evidence="4">ShKT domain-containing protein</fullName>
    </recommendedName>
</protein>
<dbReference type="Proteomes" id="UP001295423">
    <property type="component" value="Unassembled WGS sequence"/>
</dbReference>
<gene>
    <name evidence="2" type="ORF">CYCCA115_LOCUS18830</name>
</gene>
<feature type="chain" id="PRO_5042235924" description="ShKT domain-containing protein" evidence="1">
    <location>
        <begin position="17"/>
        <end position="383"/>
    </location>
</feature>
<comment type="caution">
    <text evidence="2">The sequence shown here is derived from an EMBL/GenBank/DDBJ whole genome shotgun (WGS) entry which is preliminary data.</text>
</comment>
<name>A0AAD2G475_9STRA</name>
<evidence type="ECO:0000313" key="2">
    <source>
        <dbReference type="EMBL" id="CAJ1960660.1"/>
    </source>
</evidence>
<feature type="signal peptide" evidence="1">
    <location>
        <begin position="1"/>
        <end position="16"/>
    </location>
</feature>
<proteinExistence type="predicted"/>